<protein>
    <recommendedName>
        <fullName evidence="4">Helix-turn-helix domain protein</fullName>
    </recommendedName>
</protein>
<accession>A0A0R3JXD9</accession>
<comment type="caution">
    <text evidence="2">The sequence shown here is derived from an EMBL/GenBank/DDBJ whole genome shotgun (WGS) entry which is preliminary data.</text>
</comment>
<dbReference type="STRING" id="908809.ABG79_02368"/>
<evidence type="ECO:0000313" key="2">
    <source>
        <dbReference type="EMBL" id="KRQ85854.1"/>
    </source>
</evidence>
<feature type="region of interest" description="Disordered" evidence="1">
    <location>
        <begin position="129"/>
        <end position="172"/>
    </location>
</feature>
<feature type="compositionally biased region" description="Low complexity" evidence="1">
    <location>
        <begin position="129"/>
        <end position="156"/>
    </location>
</feature>
<reference evidence="2 3" key="1">
    <citation type="submission" date="2015-09" db="EMBL/GenBank/DDBJ databases">
        <title>Draft genome sequence of a Caloramator mitchellensis, a moderate thermophile from the Great Artesian Basin of Australia.</title>
        <authorList>
            <person name="Patel B.K."/>
        </authorList>
    </citation>
    <scope>NUCLEOTIDE SEQUENCE [LARGE SCALE GENOMIC DNA]</scope>
    <source>
        <strain evidence="2 3">VF08</strain>
    </source>
</reference>
<dbReference type="Pfam" id="PF13730">
    <property type="entry name" value="HTH_36"/>
    <property type="match status" value="1"/>
</dbReference>
<dbReference type="AlphaFoldDB" id="A0A0R3JXD9"/>
<evidence type="ECO:0000256" key="1">
    <source>
        <dbReference type="SAM" id="MobiDB-lite"/>
    </source>
</evidence>
<name>A0A0R3JXD9_CALMK</name>
<dbReference type="Proteomes" id="UP000052015">
    <property type="component" value="Unassembled WGS sequence"/>
</dbReference>
<evidence type="ECO:0008006" key="4">
    <source>
        <dbReference type="Google" id="ProtNLM"/>
    </source>
</evidence>
<keyword evidence="3" id="KW-1185">Reference proteome</keyword>
<gene>
    <name evidence="2" type="ORF">ABG79_02368</name>
</gene>
<proteinExistence type="predicted"/>
<evidence type="ECO:0000313" key="3">
    <source>
        <dbReference type="Proteomes" id="UP000052015"/>
    </source>
</evidence>
<dbReference type="EMBL" id="LKHP01000024">
    <property type="protein sequence ID" value="KRQ85854.1"/>
    <property type="molecule type" value="Genomic_DNA"/>
</dbReference>
<sequence>MGEETTKVAGYGIIPKQVMKDTRLSIEAKAIYAYLSTYAGNNGLAFPSLELILSDLKIHKNRFYKHLTLLIDHGYINKSKENNLKGQYSKVIYKLLPLPQNEEVGKTKEYQGFEGNPLLQNEEMGENPLLQNEENPLPQNEEYKNNNINNNNNNNIYSPLPQNEEMGKKKTTKKDINKIKYAEFVSMSEQQYNALIKKYGEEKTKRMIEVLDNYKGAKGKKYKDDYRAILNWVVEKVEKEFEKKPKKEIAWEEVFNNVD</sequence>
<dbReference type="OrthoDB" id="1807191at2"/>
<organism evidence="2 3">
    <name type="scientific">Caloramator mitchellensis</name>
    <dbReference type="NCBI Taxonomy" id="908809"/>
    <lineage>
        <taxon>Bacteria</taxon>
        <taxon>Bacillati</taxon>
        <taxon>Bacillota</taxon>
        <taxon>Clostridia</taxon>
        <taxon>Eubacteriales</taxon>
        <taxon>Clostridiaceae</taxon>
        <taxon>Caloramator</taxon>
    </lineage>
</organism>
<dbReference type="Gene3D" id="1.10.10.10">
    <property type="entry name" value="Winged helix-like DNA-binding domain superfamily/Winged helix DNA-binding domain"/>
    <property type="match status" value="1"/>
</dbReference>
<dbReference type="RefSeq" id="WP_057979645.1">
    <property type="nucleotide sequence ID" value="NZ_LKHP01000024.1"/>
</dbReference>
<dbReference type="InterPro" id="IPR036388">
    <property type="entry name" value="WH-like_DNA-bd_sf"/>
</dbReference>